<dbReference type="Gene3D" id="3.40.630.190">
    <property type="entry name" value="LCP protein"/>
    <property type="match status" value="1"/>
</dbReference>
<evidence type="ECO:0000313" key="4">
    <source>
        <dbReference type="Proteomes" id="UP000029507"/>
    </source>
</evidence>
<dbReference type="STRING" id="169760.PSTEL_03070"/>
<dbReference type="EMBL" id="CP009286">
    <property type="protein sequence ID" value="AIQ62249.1"/>
    <property type="molecule type" value="Genomic_DNA"/>
</dbReference>
<evidence type="ECO:0000313" key="3">
    <source>
        <dbReference type="EMBL" id="AIQ62249.1"/>
    </source>
</evidence>
<keyword evidence="4" id="KW-1185">Reference proteome</keyword>
<accession>A0A089N0Q5</accession>
<comment type="similarity">
    <text evidence="1">Belongs to the LytR/CpsA/Psr (LCP) family.</text>
</comment>
<organism evidence="3 4">
    <name type="scientific">Paenibacillus stellifer</name>
    <dbReference type="NCBI Taxonomy" id="169760"/>
    <lineage>
        <taxon>Bacteria</taxon>
        <taxon>Bacillati</taxon>
        <taxon>Bacillota</taxon>
        <taxon>Bacilli</taxon>
        <taxon>Bacillales</taxon>
        <taxon>Paenibacillaceae</taxon>
        <taxon>Paenibacillus</taxon>
    </lineage>
</organism>
<dbReference type="AlphaFoldDB" id="A0A089N0Q5"/>
<evidence type="ECO:0000259" key="2">
    <source>
        <dbReference type="Pfam" id="PF03816"/>
    </source>
</evidence>
<proteinExistence type="inferred from homology"/>
<evidence type="ECO:0000256" key="1">
    <source>
        <dbReference type="ARBA" id="ARBA00006068"/>
    </source>
</evidence>
<dbReference type="NCBIfam" id="TIGR00350">
    <property type="entry name" value="lytR_cpsA_psr"/>
    <property type="match status" value="1"/>
</dbReference>
<protein>
    <recommendedName>
        <fullName evidence="2">Cell envelope-related transcriptional attenuator domain-containing protein</fullName>
    </recommendedName>
</protein>
<gene>
    <name evidence="3" type="ORF">PSTEL_03070</name>
</gene>
<dbReference type="PANTHER" id="PTHR33392:SF6">
    <property type="entry name" value="POLYISOPRENYL-TEICHOIC ACID--PEPTIDOGLYCAN TEICHOIC ACID TRANSFERASE TAGU"/>
    <property type="match status" value="1"/>
</dbReference>
<feature type="domain" description="Cell envelope-related transcriptional attenuator" evidence="2">
    <location>
        <begin position="74"/>
        <end position="224"/>
    </location>
</feature>
<name>A0A089N0Q5_9BACL</name>
<dbReference type="HOGENOM" id="CLU_016455_2_2_9"/>
<dbReference type="Pfam" id="PF03816">
    <property type="entry name" value="LytR_cpsA_psr"/>
    <property type="match status" value="1"/>
</dbReference>
<dbReference type="InterPro" id="IPR050922">
    <property type="entry name" value="LytR/CpsA/Psr_CW_biosynth"/>
</dbReference>
<dbReference type="KEGG" id="pste:PSTEL_03070"/>
<reference evidence="3 4" key="1">
    <citation type="submission" date="2014-08" db="EMBL/GenBank/DDBJ databases">
        <title>Comparative genomics of the Paenibacillus odorifer group.</title>
        <authorList>
            <person name="den Bakker H.C."/>
            <person name="Tsai Y.-C."/>
            <person name="Martin N."/>
            <person name="Korlach J."/>
            <person name="Wiedmann M."/>
        </authorList>
    </citation>
    <scope>NUCLEOTIDE SEQUENCE [LARGE SCALE GENOMIC DNA]</scope>
    <source>
        <strain evidence="3 4">DSM 14472</strain>
    </source>
</reference>
<dbReference type="InterPro" id="IPR004474">
    <property type="entry name" value="LytR_CpsA_psr"/>
</dbReference>
<dbReference type="Proteomes" id="UP000029507">
    <property type="component" value="Chromosome"/>
</dbReference>
<dbReference type="PANTHER" id="PTHR33392">
    <property type="entry name" value="POLYISOPRENYL-TEICHOIC ACID--PEPTIDOGLYCAN TEICHOIC ACID TRANSFERASE TAGU"/>
    <property type="match status" value="1"/>
</dbReference>
<sequence length="318" mass="35952">MLGLVLVLGLLSFLFRKELMVLGFNMILAPSVEKTLKHSYVPLKEDGQQKVENQSPFSLLLLGTDQRKNENGLSDSIIYTVIRPKDNKALFISIPRDSYTEIIGAEKIKGARKNTKINAAHSYGGPQMAVDTVENLLNEPVNYYATINFNGLVEVVDAVGGVELPVTKLLENKNPLHEKLRVEPNKPIYSGKEALMYVRYREDSDFNRTERQRIFLKAMLERMRKLNNLANIPKIIEMAGENFKTNMQPEFVLALAQQAILEGSSPAITSHMLQGEGRNTDQWYYILDEDDVKHTHDVIEQWLDPEATGADLVTTFSN</sequence>